<feature type="compositionally biased region" description="Basic residues" evidence="8">
    <location>
        <begin position="283"/>
        <end position="300"/>
    </location>
</feature>
<evidence type="ECO:0000313" key="10">
    <source>
        <dbReference type="EMBL" id="CAI3976125.1"/>
    </source>
</evidence>
<dbReference type="PANTHER" id="PTHR11086">
    <property type="entry name" value="DEOXYCYTIDYLATE DEAMINASE-RELATED"/>
    <property type="match status" value="1"/>
</dbReference>
<dbReference type="PROSITE" id="PS51747">
    <property type="entry name" value="CYT_DCMP_DEAMINASES_2"/>
    <property type="match status" value="1"/>
</dbReference>
<comment type="caution">
    <text evidence="10">The sequence shown here is derived from an EMBL/GenBank/DDBJ whole genome shotgun (WGS) entry which is preliminary data.</text>
</comment>
<keyword evidence="2" id="KW-0479">Metal-binding</keyword>
<evidence type="ECO:0000256" key="8">
    <source>
        <dbReference type="SAM" id="MobiDB-lite"/>
    </source>
</evidence>
<dbReference type="GO" id="GO:0008168">
    <property type="term" value="F:methyltransferase activity"/>
    <property type="evidence" value="ECO:0007669"/>
    <property type="project" value="UniProtKB-KW"/>
</dbReference>
<dbReference type="EMBL" id="CAMXCT030000247">
    <property type="protein sequence ID" value="CAL4763437.1"/>
    <property type="molecule type" value="Genomic_DNA"/>
</dbReference>
<evidence type="ECO:0000313" key="11">
    <source>
        <dbReference type="EMBL" id="CAL4763437.1"/>
    </source>
</evidence>
<name>A0A9P1BNG8_9DINO</name>
<dbReference type="Gene3D" id="3.40.140.10">
    <property type="entry name" value="Cytidine Deaminase, domain 2"/>
    <property type="match status" value="1"/>
</dbReference>
<organism evidence="10">
    <name type="scientific">Cladocopium goreaui</name>
    <dbReference type="NCBI Taxonomy" id="2562237"/>
    <lineage>
        <taxon>Eukaryota</taxon>
        <taxon>Sar</taxon>
        <taxon>Alveolata</taxon>
        <taxon>Dinophyceae</taxon>
        <taxon>Suessiales</taxon>
        <taxon>Symbiodiniaceae</taxon>
        <taxon>Cladocopium</taxon>
    </lineage>
</organism>
<keyword evidence="5" id="KW-0862">Zinc</keyword>
<reference evidence="10" key="1">
    <citation type="submission" date="2022-10" db="EMBL/GenBank/DDBJ databases">
        <authorList>
            <person name="Chen Y."/>
            <person name="Dougan E. K."/>
            <person name="Chan C."/>
            <person name="Rhodes N."/>
            <person name="Thang M."/>
        </authorList>
    </citation>
    <scope>NUCLEOTIDE SEQUENCE</scope>
</reference>
<dbReference type="SUPFAM" id="SSF53927">
    <property type="entry name" value="Cytidine deaminase-like"/>
    <property type="match status" value="1"/>
</dbReference>
<feature type="region of interest" description="Disordered" evidence="8">
    <location>
        <begin position="283"/>
        <end position="337"/>
    </location>
</feature>
<keyword evidence="12" id="KW-1185">Reference proteome</keyword>
<keyword evidence="3" id="KW-0545">Nucleotide biosynthesis</keyword>
<dbReference type="InterPro" id="IPR015517">
    <property type="entry name" value="dCMP_deaminase-rel"/>
</dbReference>
<gene>
    <name evidence="10" type="ORF">C1SCF055_LOCUS4378</name>
</gene>
<dbReference type="EMBL" id="CAMXCT010000247">
    <property type="protein sequence ID" value="CAI3976125.1"/>
    <property type="molecule type" value="Genomic_DNA"/>
</dbReference>
<evidence type="ECO:0000313" key="12">
    <source>
        <dbReference type="Proteomes" id="UP001152797"/>
    </source>
</evidence>
<proteinExistence type="inferred from homology"/>
<dbReference type="PANTHER" id="PTHR11086:SF18">
    <property type="entry name" value="DEOXYCYTIDYLATE DEAMINASE"/>
    <property type="match status" value="1"/>
</dbReference>
<evidence type="ECO:0000259" key="9">
    <source>
        <dbReference type="PROSITE" id="PS51747"/>
    </source>
</evidence>
<protein>
    <recommendedName>
        <fullName evidence="7">dCMP deaminase</fullName>
        <ecNumber evidence="6">3.5.4.12</ecNumber>
    </recommendedName>
    <alternativeName>
        <fullName evidence="7">dCMP deaminase</fullName>
    </alternativeName>
</protein>
<dbReference type="AlphaFoldDB" id="A0A9P1BNG8"/>
<dbReference type="InterPro" id="IPR016193">
    <property type="entry name" value="Cytidine_deaminase-like"/>
</dbReference>
<feature type="region of interest" description="Disordered" evidence="8">
    <location>
        <begin position="167"/>
        <end position="198"/>
    </location>
</feature>
<keyword evidence="11" id="KW-0489">Methyltransferase</keyword>
<keyword evidence="4" id="KW-0378">Hydrolase</keyword>
<evidence type="ECO:0000256" key="4">
    <source>
        <dbReference type="ARBA" id="ARBA00022801"/>
    </source>
</evidence>
<evidence type="ECO:0000256" key="7">
    <source>
        <dbReference type="ARBA" id="ARBA00041763"/>
    </source>
</evidence>
<evidence type="ECO:0000256" key="1">
    <source>
        <dbReference type="ARBA" id="ARBA00006576"/>
    </source>
</evidence>
<dbReference type="PROSITE" id="PS00903">
    <property type="entry name" value="CYT_DCMP_DEAMINASES_1"/>
    <property type="match status" value="1"/>
</dbReference>
<feature type="domain" description="CMP/dCMP-type deaminase" evidence="9">
    <location>
        <begin position="24"/>
        <end position="145"/>
    </location>
</feature>
<dbReference type="GO" id="GO:0008270">
    <property type="term" value="F:zinc ion binding"/>
    <property type="evidence" value="ECO:0007669"/>
    <property type="project" value="InterPro"/>
</dbReference>
<dbReference type="InterPro" id="IPR016192">
    <property type="entry name" value="APOBEC/CMP_deaminase_Zn-bd"/>
</dbReference>
<evidence type="ECO:0000256" key="3">
    <source>
        <dbReference type="ARBA" id="ARBA00022727"/>
    </source>
</evidence>
<feature type="compositionally biased region" description="Basic and acidic residues" evidence="8">
    <location>
        <begin position="301"/>
        <end position="337"/>
    </location>
</feature>
<accession>A0A9P1BNG8</accession>
<evidence type="ECO:0000256" key="2">
    <source>
        <dbReference type="ARBA" id="ARBA00022723"/>
    </source>
</evidence>
<dbReference type="EC" id="3.5.4.12" evidence="6"/>
<dbReference type="Pfam" id="PF00383">
    <property type="entry name" value="dCMP_cyt_deam_1"/>
    <property type="match status" value="1"/>
</dbReference>
<evidence type="ECO:0000256" key="6">
    <source>
        <dbReference type="ARBA" id="ARBA00038938"/>
    </source>
</evidence>
<keyword evidence="11" id="KW-0808">Transferase</keyword>
<dbReference type="OrthoDB" id="46889at2759"/>
<dbReference type="EMBL" id="CAMXCT020000247">
    <property type="protein sequence ID" value="CAL1129500.1"/>
    <property type="molecule type" value="Genomic_DNA"/>
</dbReference>
<dbReference type="GO" id="GO:0032259">
    <property type="term" value="P:methylation"/>
    <property type="evidence" value="ECO:0007669"/>
    <property type="project" value="UniProtKB-KW"/>
</dbReference>
<dbReference type="GO" id="GO:0004132">
    <property type="term" value="F:dCMP deaminase activity"/>
    <property type="evidence" value="ECO:0007669"/>
    <property type="project" value="TreeGrafter"/>
</dbReference>
<evidence type="ECO:0000256" key="5">
    <source>
        <dbReference type="ARBA" id="ARBA00022833"/>
    </source>
</evidence>
<dbReference type="InterPro" id="IPR002125">
    <property type="entry name" value="CMP_dCMP_dom"/>
</dbReference>
<reference evidence="11 12" key="2">
    <citation type="submission" date="2024-05" db="EMBL/GenBank/DDBJ databases">
        <authorList>
            <person name="Chen Y."/>
            <person name="Shah S."/>
            <person name="Dougan E. K."/>
            <person name="Thang M."/>
            <person name="Chan C."/>
        </authorList>
    </citation>
    <scope>NUCLEOTIDE SEQUENCE [LARGE SCALE GENOMIC DNA]</scope>
</reference>
<dbReference type="Proteomes" id="UP001152797">
    <property type="component" value="Unassembled WGS sequence"/>
</dbReference>
<comment type="similarity">
    <text evidence="1">Belongs to the cytidine and deoxycytidylate deaminase family.</text>
</comment>
<sequence>MEFAENAFPEDMDLFDWLALPTLSNDENGLDLALLLARNSRCKNGSMGCVVVDQKGQVIAGHVNGPMWEPNARRPASDLHAEVNAIGRCAMLGRSTAGCTVYVTMPPCKRCFMLLVASGVKRIVTRKQMLQQEAKEIEPAARRHEISLEVVLDSEERRRRLDELGAARTAKRRKTDPESTADVAEGATVPSAEEEVKSGGARKIELKFRMVCARQAHAWQPKAAPPKAAPPKVAVKARLPEELGFNVSKDRDFLASTTSHQQKQCPLAMHHYFNFPKRHLNAMKWSDKRRHRGHRQKLRNRREQKDWNRNYGQRAKERERNYHSYGKDWHQDVSKCR</sequence>
<dbReference type="GO" id="GO:0005737">
    <property type="term" value="C:cytoplasm"/>
    <property type="evidence" value="ECO:0007669"/>
    <property type="project" value="TreeGrafter"/>
</dbReference>